<feature type="region of interest" description="Disordered" evidence="6">
    <location>
        <begin position="24"/>
        <end position="51"/>
    </location>
</feature>
<dbReference type="GO" id="GO:0046872">
    <property type="term" value="F:metal ion binding"/>
    <property type="evidence" value="ECO:0007669"/>
    <property type="project" value="UniProtKB-KW"/>
</dbReference>
<dbReference type="GO" id="GO:1901359">
    <property type="term" value="F:tungstate binding"/>
    <property type="evidence" value="ECO:0007669"/>
    <property type="project" value="UniProtKB-ARBA"/>
</dbReference>
<feature type="binding site" evidence="5">
    <location>
        <position position="171"/>
    </location>
    <ligand>
        <name>molybdate</name>
        <dbReference type="ChEBI" id="CHEBI:36264"/>
    </ligand>
</feature>
<dbReference type="CDD" id="cd13537">
    <property type="entry name" value="PBP2_YvgL_like"/>
    <property type="match status" value="1"/>
</dbReference>
<dbReference type="InterPro" id="IPR005950">
    <property type="entry name" value="ModA"/>
</dbReference>
<dbReference type="InterPro" id="IPR041879">
    <property type="entry name" value="YvgL-like_PBP2"/>
</dbReference>
<dbReference type="PROSITE" id="PS51257">
    <property type="entry name" value="PROKAR_LIPOPROTEIN"/>
    <property type="match status" value="1"/>
</dbReference>
<evidence type="ECO:0000256" key="5">
    <source>
        <dbReference type="PIRSR" id="PIRSR004846-1"/>
    </source>
</evidence>
<comment type="caution">
    <text evidence="8">The sequence shown here is derived from an EMBL/GenBank/DDBJ whole genome shotgun (WGS) entry which is preliminary data.</text>
</comment>
<dbReference type="PANTHER" id="PTHR30632:SF0">
    <property type="entry name" value="SULFATE-BINDING PROTEIN"/>
    <property type="match status" value="1"/>
</dbReference>
<evidence type="ECO:0000256" key="1">
    <source>
        <dbReference type="ARBA" id="ARBA00009175"/>
    </source>
</evidence>
<dbReference type="Gene3D" id="3.40.190.10">
    <property type="entry name" value="Periplasmic binding protein-like II"/>
    <property type="match status" value="2"/>
</dbReference>
<dbReference type="SUPFAM" id="SSF53850">
    <property type="entry name" value="Periplasmic binding protein-like II"/>
    <property type="match status" value="1"/>
</dbReference>
<keyword evidence="9" id="KW-1185">Reference proteome</keyword>
<gene>
    <name evidence="8" type="ORF">DFR56_10514</name>
</gene>
<feature type="signal peptide" evidence="7">
    <location>
        <begin position="1"/>
        <end position="21"/>
    </location>
</feature>
<protein>
    <submittedName>
        <fullName evidence="8">Molybdate transport system substrate-binding protein</fullName>
    </submittedName>
</protein>
<feature type="binding site" evidence="5">
    <location>
        <position position="198"/>
    </location>
    <ligand>
        <name>molybdate</name>
        <dbReference type="ChEBI" id="CHEBI:36264"/>
    </ligand>
</feature>
<feature type="compositionally biased region" description="Acidic residues" evidence="6">
    <location>
        <begin position="24"/>
        <end position="43"/>
    </location>
</feature>
<dbReference type="InterPro" id="IPR050682">
    <property type="entry name" value="ModA/WtpA"/>
</dbReference>
<keyword evidence="3 5" id="KW-0479">Metal-binding</keyword>
<evidence type="ECO:0000313" key="8">
    <source>
        <dbReference type="EMBL" id="PXW87376.1"/>
    </source>
</evidence>
<dbReference type="EMBL" id="QJJQ01000005">
    <property type="protein sequence ID" value="PXW87376.1"/>
    <property type="molecule type" value="Genomic_DNA"/>
</dbReference>
<feature type="binding site" evidence="5">
    <location>
        <position position="89"/>
    </location>
    <ligand>
        <name>molybdate</name>
        <dbReference type="ChEBI" id="CHEBI:36264"/>
    </ligand>
</feature>
<accession>A0A2V3W0S6</accession>
<organism evidence="8 9">
    <name type="scientific">Pseudogracilibacillus auburnensis</name>
    <dbReference type="NCBI Taxonomy" id="1494959"/>
    <lineage>
        <taxon>Bacteria</taxon>
        <taxon>Bacillati</taxon>
        <taxon>Bacillota</taxon>
        <taxon>Bacilli</taxon>
        <taxon>Bacillales</taxon>
        <taxon>Bacillaceae</taxon>
        <taxon>Pseudogracilibacillus</taxon>
    </lineage>
</organism>
<dbReference type="AlphaFoldDB" id="A0A2V3W0S6"/>
<comment type="similarity">
    <text evidence="1">Belongs to the bacterial solute-binding protein ModA family.</text>
</comment>
<feature type="binding site" evidence="5">
    <location>
        <position position="62"/>
    </location>
    <ligand>
        <name>molybdate</name>
        <dbReference type="ChEBI" id="CHEBI:36264"/>
    </ligand>
</feature>
<feature type="binding site" evidence="5">
    <location>
        <position position="216"/>
    </location>
    <ligand>
        <name>molybdate</name>
        <dbReference type="ChEBI" id="CHEBI:36264"/>
    </ligand>
</feature>
<sequence>MKHIKMLLFALFVIVFVVACSNDGGEEETTTNESEESATNESDEGTKSEGEPAELFISAAASLTDAMDEIKPLYEEEHNVELTFNFAGSGKLAQQIQQGAPVDVFISANENWMDTLVEENLIKEDTRVDVTGNKLVLIVRKDSTIDYSSFEDIELDDVEQIAIGNPESVPAGEYTEAVLKAIDKWDELESKFVFAQDVRQVLTYVETGNAEIGFVYESDAISSDQVKILTESDPSMHDAIIYPGAVTADSEQEEKANQFIEFLLSDEGQEILGKYGFNK</sequence>
<dbReference type="GO" id="GO:0030973">
    <property type="term" value="F:molybdate ion binding"/>
    <property type="evidence" value="ECO:0007669"/>
    <property type="project" value="TreeGrafter"/>
</dbReference>
<evidence type="ECO:0000256" key="2">
    <source>
        <dbReference type="ARBA" id="ARBA00022505"/>
    </source>
</evidence>
<feature type="chain" id="PRO_5039707400" evidence="7">
    <location>
        <begin position="22"/>
        <end position="279"/>
    </location>
</feature>
<proteinExistence type="inferred from homology"/>
<keyword evidence="2 5" id="KW-0500">Molybdenum</keyword>
<evidence type="ECO:0000256" key="7">
    <source>
        <dbReference type="SAM" id="SignalP"/>
    </source>
</evidence>
<evidence type="ECO:0000256" key="6">
    <source>
        <dbReference type="SAM" id="MobiDB-lite"/>
    </source>
</evidence>
<dbReference type="NCBIfam" id="TIGR01256">
    <property type="entry name" value="modA"/>
    <property type="match status" value="1"/>
</dbReference>
<dbReference type="Proteomes" id="UP000247978">
    <property type="component" value="Unassembled WGS sequence"/>
</dbReference>
<dbReference type="Pfam" id="PF13531">
    <property type="entry name" value="SBP_bac_11"/>
    <property type="match status" value="1"/>
</dbReference>
<reference evidence="8 9" key="1">
    <citation type="submission" date="2018-05" db="EMBL/GenBank/DDBJ databases">
        <title>Genomic Encyclopedia of Type Strains, Phase IV (KMG-IV): sequencing the most valuable type-strain genomes for metagenomic binning, comparative biology and taxonomic classification.</title>
        <authorList>
            <person name="Goeker M."/>
        </authorList>
    </citation>
    <scope>NUCLEOTIDE SEQUENCE [LARGE SCALE GENOMIC DNA]</scope>
    <source>
        <strain evidence="8 9">DSM 28556</strain>
    </source>
</reference>
<keyword evidence="4 7" id="KW-0732">Signal</keyword>
<evidence type="ECO:0000256" key="3">
    <source>
        <dbReference type="ARBA" id="ARBA00022723"/>
    </source>
</evidence>
<dbReference type="PANTHER" id="PTHR30632">
    <property type="entry name" value="MOLYBDATE-BINDING PERIPLASMIC PROTEIN"/>
    <property type="match status" value="1"/>
</dbReference>
<dbReference type="FunFam" id="3.40.190.10:FF:000035">
    <property type="entry name" value="Molybdate ABC transporter substrate-binding protein"/>
    <property type="match status" value="1"/>
</dbReference>
<dbReference type="RefSeq" id="WP_244916461.1">
    <property type="nucleotide sequence ID" value="NZ_JBHUHB010000001.1"/>
</dbReference>
<dbReference type="PIRSF" id="PIRSF004846">
    <property type="entry name" value="ModA"/>
    <property type="match status" value="1"/>
</dbReference>
<name>A0A2V3W0S6_9BACI</name>
<evidence type="ECO:0000313" key="9">
    <source>
        <dbReference type="Proteomes" id="UP000247978"/>
    </source>
</evidence>
<evidence type="ECO:0000256" key="4">
    <source>
        <dbReference type="ARBA" id="ARBA00022729"/>
    </source>
</evidence>
<dbReference type="GO" id="GO:0015689">
    <property type="term" value="P:molybdate ion transport"/>
    <property type="evidence" value="ECO:0007669"/>
    <property type="project" value="InterPro"/>
</dbReference>